<dbReference type="EMBL" id="CAJNOQ010005399">
    <property type="protein sequence ID" value="CAF1097426.1"/>
    <property type="molecule type" value="Genomic_DNA"/>
</dbReference>
<evidence type="ECO:0000256" key="1">
    <source>
        <dbReference type="ARBA" id="ARBA00008455"/>
    </source>
</evidence>
<dbReference type="EMBL" id="CAJOBC010005399">
    <property type="protein sequence ID" value="CAF3862538.1"/>
    <property type="molecule type" value="Genomic_DNA"/>
</dbReference>
<name>A0A814NST3_9BILA</name>
<dbReference type="PROSITE" id="PS00639">
    <property type="entry name" value="THIOL_PROTEASE_HIS"/>
    <property type="match status" value="1"/>
</dbReference>
<dbReference type="GO" id="GO:0008234">
    <property type="term" value="F:cysteine-type peptidase activity"/>
    <property type="evidence" value="ECO:0007669"/>
    <property type="project" value="InterPro"/>
</dbReference>
<dbReference type="GO" id="GO:0006508">
    <property type="term" value="P:proteolysis"/>
    <property type="evidence" value="ECO:0007669"/>
    <property type="project" value="InterPro"/>
</dbReference>
<dbReference type="OrthoDB" id="65740at2759"/>
<sequence length="74" mass="8113">MFPRGKPIGRLDHAVTLVGYGFGDLLQLNYWRVINSWGTTWGEDGYVRIERGTNVCGTAADAVEADTVGFAGHR</sequence>
<evidence type="ECO:0000313" key="4">
    <source>
        <dbReference type="EMBL" id="CAF3862538.1"/>
    </source>
</evidence>
<dbReference type="Gene3D" id="2.40.50.170">
    <property type="entry name" value="Cysteine proteinases. Chain C"/>
    <property type="match status" value="1"/>
</dbReference>
<keyword evidence="5" id="KW-1185">Reference proteome</keyword>
<dbReference type="InterPro" id="IPR025660">
    <property type="entry name" value="Pept_his_AS"/>
</dbReference>
<dbReference type="AlphaFoldDB" id="A0A814NST3"/>
<comment type="caution">
    <text evidence="3">The sequence shown here is derived from an EMBL/GenBank/DDBJ whole genome shotgun (WGS) entry which is preliminary data.</text>
</comment>
<gene>
    <name evidence="3" type="ORF">GPM918_LOCUS18574</name>
    <name evidence="4" type="ORF">SRO942_LOCUS18571</name>
</gene>
<dbReference type="Proteomes" id="UP000663829">
    <property type="component" value="Unassembled WGS sequence"/>
</dbReference>
<dbReference type="PANTHER" id="PTHR12411">
    <property type="entry name" value="CYSTEINE PROTEASE FAMILY C1-RELATED"/>
    <property type="match status" value="1"/>
</dbReference>
<dbReference type="InterPro" id="IPR038765">
    <property type="entry name" value="Papain-like_cys_pep_sf"/>
</dbReference>
<feature type="domain" description="Peptidase C1A papain C-terminal" evidence="2">
    <location>
        <begin position="10"/>
        <end position="63"/>
    </location>
</feature>
<protein>
    <recommendedName>
        <fullName evidence="2">Peptidase C1A papain C-terminal domain-containing protein</fullName>
    </recommendedName>
</protein>
<dbReference type="InterPro" id="IPR000668">
    <property type="entry name" value="Peptidase_C1A_C"/>
</dbReference>
<dbReference type="SUPFAM" id="SSF54001">
    <property type="entry name" value="Cysteine proteinases"/>
    <property type="match status" value="1"/>
</dbReference>
<reference evidence="3" key="1">
    <citation type="submission" date="2021-02" db="EMBL/GenBank/DDBJ databases">
        <authorList>
            <person name="Nowell W R."/>
        </authorList>
    </citation>
    <scope>NUCLEOTIDE SEQUENCE</scope>
</reference>
<dbReference type="InterPro" id="IPR013128">
    <property type="entry name" value="Peptidase_C1A"/>
</dbReference>
<comment type="similarity">
    <text evidence="1">Belongs to the peptidase C1 family.</text>
</comment>
<evidence type="ECO:0000259" key="2">
    <source>
        <dbReference type="Pfam" id="PF00112"/>
    </source>
</evidence>
<organism evidence="3 5">
    <name type="scientific">Didymodactylos carnosus</name>
    <dbReference type="NCBI Taxonomy" id="1234261"/>
    <lineage>
        <taxon>Eukaryota</taxon>
        <taxon>Metazoa</taxon>
        <taxon>Spiralia</taxon>
        <taxon>Gnathifera</taxon>
        <taxon>Rotifera</taxon>
        <taxon>Eurotatoria</taxon>
        <taxon>Bdelloidea</taxon>
        <taxon>Philodinida</taxon>
        <taxon>Philodinidae</taxon>
        <taxon>Didymodactylos</taxon>
    </lineage>
</organism>
<dbReference type="Pfam" id="PF00112">
    <property type="entry name" value="Peptidase_C1"/>
    <property type="match status" value="1"/>
</dbReference>
<dbReference type="Proteomes" id="UP000681722">
    <property type="component" value="Unassembled WGS sequence"/>
</dbReference>
<evidence type="ECO:0000313" key="3">
    <source>
        <dbReference type="EMBL" id="CAF1097426.1"/>
    </source>
</evidence>
<proteinExistence type="inferred from homology"/>
<accession>A0A814NST3</accession>
<evidence type="ECO:0000313" key="5">
    <source>
        <dbReference type="Proteomes" id="UP000663829"/>
    </source>
</evidence>